<dbReference type="PANTHER" id="PTHR45947:SF3">
    <property type="entry name" value="SULFOQUINOVOSYL TRANSFERASE SQD2"/>
    <property type="match status" value="1"/>
</dbReference>
<dbReference type="HOGENOM" id="CLU_009583_2_4_11"/>
<gene>
    <name evidence="5" type="ORF">RradSPS_0753</name>
    <name evidence="6" type="ORF">SIL72_05325</name>
</gene>
<keyword evidence="7" id="KW-1185">Reference proteome</keyword>
<dbReference type="eggNOG" id="COG0438">
    <property type="taxonomic scope" value="Bacteria"/>
</dbReference>
<dbReference type="Proteomes" id="UP001281130">
    <property type="component" value="Unassembled WGS sequence"/>
</dbReference>
<sequence length="405" mass="43564">MKVLFVTSTFPRSEDDDQVPWLLELTLVLRERGLDVEVLAPTYEGLSSHRVFGVPVHRYRYWRKTGEVVTHEAGAMNKMERGSGLFLPALSLVGAGTIAAARLARRRKFDVIHSHWPLPMGLPAQAADWYSRGAPGLVATFHGAEVALAKRKSHYRPVLKWLTGNLDAAISNSRSTAATVEELTGVRPEVIPFGPPRGSVDFGRGPEDGASGDDGLPVVLAVGRMIERKGFPVLVRAAKRLRGRARVVIVGGGEYESVVRREVERAGVGDVVTLAGRLSNAELAAAYAGCAVFCLPAVLDSRGETEGLGVVLIEAMSHGKPVVASDIGGIPDAVEAGETGLLVKPNDPDALADALLSVVRDDTLARRLGEAGRRRARDLFSWESVAERHLALYRRAISRASAPAR</sequence>
<keyword evidence="2 5" id="KW-0808">Transferase</keyword>
<accession>A0A023X1H5</accession>
<evidence type="ECO:0000256" key="1">
    <source>
        <dbReference type="ARBA" id="ARBA00022676"/>
    </source>
</evidence>
<dbReference type="Proteomes" id="UP000025229">
    <property type="component" value="Chromosome"/>
</dbReference>
<dbReference type="GO" id="GO:0016758">
    <property type="term" value="F:hexosyltransferase activity"/>
    <property type="evidence" value="ECO:0007669"/>
    <property type="project" value="TreeGrafter"/>
</dbReference>
<evidence type="ECO:0000256" key="2">
    <source>
        <dbReference type="ARBA" id="ARBA00022679"/>
    </source>
</evidence>
<dbReference type="Gene3D" id="3.40.50.2000">
    <property type="entry name" value="Glycogen Phosphorylase B"/>
    <property type="match status" value="2"/>
</dbReference>
<dbReference type="EC" id="2.4.-.-" evidence="6"/>
<dbReference type="PATRIC" id="fig|42256.3.peg.765"/>
<reference evidence="6" key="2">
    <citation type="submission" date="2023-11" db="EMBL/GenBank/DDBJ databases">
        <title>MicrobeMod: A computational toolkit for identifying prokaryotic methylation and restriction-modification with nanopore sequencing.</title>
        <authorList>
            <person name="Crits-Christoph A."/>
            <person name="Kang S.C."/>
            <person name="Lee H."/>
            <person name="Ostrov N."/>
        </authorList>
    </citation>
    <scope>NUCLEOTIDE SEQUENCE</scope>
    <source>
        <strain evidence="6">ATCC 51242</strain>
    </source>
</reference>
<proteinExistence type="predicted"/>
<organism evidence="5 7">
    <name type="scientific">Rubrobacter radiotolerans</name>
    <name type="common">Arthrobacter radiotolerans</name>
    <dbReference type="NCBI Taxonomy" id="42256"/>
    <lineage>
        <taxon>Bacteria</taxon>
        <taxon>Bacillati</taxon>
        <taxon>Actinomycetota</taxon>
        <taxon>Rubrobacteria</taxon>
        <taxon>Rubrobacterales</taxon>
        <taxon>Rubrobacteraceae</taxon>
        <taxon>Rubrobacter</taxon>
    </lineage>
</organism>
<name>A0A023X1H5_RUBRA</name>
<evidence type="ECO:0000313" key="6">
    <source>
        <dbReference type="EMBL" id="MDX5893448.1"/>
    </source>
</evidence>
<dbReference type="CDD" id="cd03801">
    <property type="entry name" value="GT4_PimA-like"/>
    <property type="match status" value="1"/>
</dbReference>
<dbReference type="Pfam" id="PF00534">
    <property type="entry name" value="Glycos_transf_1"/>
    <property type="match status" value="1"/>
</dbReference>
<dbReference type="STRING" id="42256.RradSPS_0753"/>
<dbReference type="EMBL" id="JAWXXX010000001">
    <property type="protein sequence ID" value="MDX5893448.1"/>
    <property type="molecule type" value="Genomic_DNA"/>
</dbReference>
<protein>
    <submittedName>
        <fullName evidence="5 6">Glycosyltransferase</fullName>
        <ecNumber evidence="6">2.4.-.-</ecNumber>
    </submittedName>
</protein>
<dbReference type="PANTHER" id="PTHR45947">
    <property type="entry name" value="SULFOQUINOVOSYL TRANSFERASE SQD2"/>
    <property type="match status" value="1"/>
</dbReference>
<evidence type="ECO:0000313" key="5">
    <source>
        <dbReference type="EMBL" id="AHY46036.1"/>
    </source>
</evidence>
<dbReference type="EMBL" id="CP007514">
    <property type="protein sequence ID" value="AHY46036.1"/>
    <property type="molecule type" value="Genomic_DNA"/>
</dbReference>
<dbReference type="Pfam" id="PF13439">
    <property type="entry name" value="Glyco_transf_4"/>
    <property type="match status" value="1"/>
</dbReference>
<evidence type="ECO:0000259" key="3">
    <source>
        <dbReference type="Pfam" id="PF00534"/>
    </source>
</evidence>
<dbReference type="InterPro" id="IPR050194">
    <property type="entry name" value="Glycosyltransferase_grp1"/>
</dbReference>
<reference evidence="5 7" key="1">
    <citation type="submission" date="2014-03" db="EMBL/GenBank/DDBJ databases">
        <title>Complete genome sequence of the Radio-Resistant Rubrobacter radiotolerans RSPS-4.</title>
        <authorList>
            <person name="Egas C.C."/>
            <person name="Barroso C.C."/>
            <person name="Froufe H.J.C."/>
            <person name="Pacheco J.J."/>
            <person name="Albuquerque L.L."/>
            <person name="da Costa M.M.S."/>
        </authorList>
    </citation>
    <scope>NUCLEOTIDE SEQUENCE [LARGE SCALE GENOMIC DNA]</scope>
    <source>
        <strain evidence="5 7">RSPS-4</strain>
    </source>
</reference>
<evidence type="ECO:0000259" key="4">
    <source>
        <dbReference type="Pfam" id="PF13439"/>
    </source>
</evidence>
<dbReference type="InterPro" id="IPR001296">
    <property type="entry name" value="Glyco_trans_1"/>
</dbReference>
<dbReference type="SUPFAM" id="SSF53756">
    <property type="entry name" value="UDP-Glycosyltransferase/glycogen phosphorylase"/>
    <property type="match status" value="1"/>
</dbReference>
<evidence type="ECO:0000313" key="7">
    <source>
        <dbReference type="Proteomes" id="UP000025229"/>
    </source>
</evidence>
<dbReference type="GO" id="GO:1901137">
    <property type="term" value="P:carbohydrate derivative biosynthetic process"/>
    <property type="evidence" value="ECO:0007669"/>
    <property type="project" value="UniProtKB-ARBA"/>
</dbReference>
<dbReference type="InterPro" id="IPR028098">
    <property type="entry name" value="Glyco_trans_4-like_N"/>
</dbReference>
<feature type="domain" description="Glycosyl transferase family 1" evidence="3">
    <location>
        <begin position="214"/>
        <end position="375"/>
    </location>
</feature>
<feature type="domain" description="Glycosyltransferase subfamily 4-like N-terminal" evidence="4">
    <location>
        <begin position="22"/>
        <end position="192"/>
    </location>
</feature>
<dbReference type="AlphaFoldDB" id="A0A023X1H5"/>
<keyword evidence="1 6" id="KW-0328">Glycosyltransferase</keyword>
<dbReference type="KEGG" id="rrd:RradSPS_0753"/>
<dbReference type="OrthoDB" id="506201at2"/>
<dbReference type="RefSeq" id="WP_038680813.1">
    <property type="nucleotide sequence ID" value="NZ_CP007514.1"/>
</dbReference>